<dbReference type="PANTHER" id="PTHR45945">
    <property type="entry name" value="REGULATOR OF G-PROTEIN SIGNALING LOCO"/>
    <property type="match status" value="1"/>
</dbReference>
<dbReference type="GO" id="GO:0005634">
    <property type="term" value="C:nucleus"/>
    <property type="evidence" value="ECO:0007669"/>
    <property type="project" value="TreeGrafter"/>
</dbReference>
<dbReference type="Gene3D" id="3.10.20.90">
    <property type="entry name" value="Phosphatidylinositol 3-kinase Catalytic Subunit, Chain A, domain 1"/>
    <property type="match status" value="2"/>
</dbReference>
<evidence type="ECO:0000313" key="5">
    <source>
        <dbReference type="EMBL" id="KAK3725699.1"/>
    </source>
</evidence>
<dbReference type="PRINTS" id="PR01301">
    <property type="entry name" value="RGSPROTEIN"/>
</dbReference>
<dbReference type="InterPro" id="IPR016137">
    <property type="entry name" value="RGS"/>
</dbReference>
<feature type="region of interest" description="Disordered" evidence="2">
    <location>
        <begin position="886"/>
        <end position="930"/>
    </location>
</feature>
<feature type="compositionally biased region" description="Low complexity" evidence="2">
    <location>
        <begin position="278"/>
        <end position="307"/>
    </location>
</feature>
<feature type="compositionally biased region" description="Basic and acidic residues" evidence="2">
    <location>
        <begin position="218"/>
        <end position="233"/>
    </location>
</feature>
<dbReference type="CDD" id="cd17067">
    <property type="entry name" value="RBD2_RGS12_like"/>
    <property type="match status" value="1"/>
</dbReference>
<feature type="domain" description="RGS" evidence="3">
    <location>
        <begin position="72"/>
        <end position="184"/>
    </location>
</feature>
<dbReference type="CDD" id="cd01817">
    <property type="entry name" value="RBD1_RGS12_like"/>
    <property type="match status" value="1"/>
</dbReference>
<evidence type="ECO:0000259" key="4">
    <source>
        <dbReference type="PROSITE" id="PS50898"/>
    </source>
</evidence>
<feature type="compositionally biased region" description="Basic and acidic residues" evidence="2">
    <location>
        <begin position="251"/>
        <end position="270"/>
    </location>
</feature>
<dbReference type="InterPro" id="IPR046995">
    <property type="entry name" value="RGS10/12/14-like"/>
</dbReference>
<dbReference type="InterPro" id="IPR044926">
    <property type="entry name" value="RGS_subdomain_2"/>
</dbReference>
<dbReference type="InterPro" id="IPR036305">
    <property type="entry name" value="RGS_sf"/>
</dbReference>
<feature type="region of interest" description="Disordered" evidence="2">
    <location>
        <begin position="208"/>
        <end position="318"/>
    </location>
</feature>
<feature type="compositionally biased region" description="Polar residues" evidence="2">
    <location>
        <begin position="689"/>
        <end position="707"/>
    </location>
</feature>
<dbReference type="InterPro" id="IPR003116">
    <property type="entry name" value="RBD_dom"/>
</dbReference>
<dbReference type="GO" id="GO:0005737">
    <property type="term" value="C:cytoplasm"/>
    <property type="evidence" value="ECO:0007669"/>
    <property type="project" value="TreeGrafter"/>
</dbReference>
<feature type="compositionally biased region" description="Basic and acidic residues" evidence="2">
    <location>
        <begin position="1046"/>
        <end position="1059"/>
    </location>
</feature>
<feature type="region of interest" description="Disordered" evidence="2">
    <location>
        <begin position="491"/>
        <end position="518"/>
    </location>
</feature>
<proteinExistence type="predicted"/>
<feature type="region of interest" description="Disordered" evidence="2">
    <location>
        <begin position="846"/>
        <end position="870"/>
    </location>
</feature>
<reference evidence="5" key="1">
    <citation type="journal article" date="2023" name="G3 (Bethesda)">
        <title>A reference genome for the long-term kleptoplast-retaining sea slug Elysia crispata morphotype clarki.</title>
        <authorList>
            <person name="Eastman K.E."/>
            <person name="Pendleton A.L."/>
            <person name="Shaikh M.A."/>
            <person name="Suttiyut T."/>
            <person name="Ogas R."/>
            <person name="Tomko P."/>
            <person name="Gavelis G."/>
            <person name="Widhalm J.R."/>
            <person name="Wisecaver J.H."/>
        </authorList>
    </citation>
    <scope>NUCLEOTIDE SEQUENCE</scope>
    <source>
        <strain evidence="5">ECLA1</strain>
    </source>
</reference>
<evidence type="ECO:0000256" key="2">
    <source>
        <dbReference type="SAM" id="MobiDB-lite"/>
    </source>
</evidence>
<evidence type="ECO:0000259" key="3">
    <source>
        <dbReference type="PROSITE" id="PS50132"/>
    </source>
</evidence>
<feature type="region of interest" description="Disordered" evidence="2">
    <location>
        <begin position="687"/>
        <end position="712"/>
    </location>
</feature>
<feature type="compositionally biased region" description="Low complexity" evidence="2">
    <location>
        <begin position="1030"/>
        <end position="1045"/>
    </location>
</feature>
<protein>
    <recommendedName>
        <fullName evidence="7">Regulator of G-protein signaling 12</fullName>
    </recommendedName>
</protein>
<sequence>MALSGEHDARSQPAHAQILLLHKTSLAVGEDPNSNNVKLLGACSVNNIASQANDRGQGQSNKAGRVASWAVNFQNLLSDPVGIEIFTEFLQREFSEENIIFWKACEQYRQLKDEQQRKLQAQDIYSRYLSSKASDPVNVDSAARSHTEQFLDSPTTIMFDVAQHQIFQLMRQDSYSRFLKSDLYKLHVMDEMAGKPLELPASMVSKAATEPVQGENGVQDKKKGKGKENEDKRRRSILPWRNARKSIKSNAEAESKKASKKGKEEKDKEQQQNLNGINTLNTSTASGGSTNSLHANVGSGNSSSAGNMKKAPGPGIDLSTMRKEVFHPKDSQEVSESQFKFCRIVMPDGSTTVVCAKPGQSTRFVLSKLCEKRSISLASVDVFLLGSDRLLDLNEDISELGSKEIIIEPRVMFRLDMPSGKSIGVKAKPNRSIRDVFRPIMQKYGYRMESISVRLVTSQEFLDLDVAVSELDKQRAVIVCSNPDVADWVRRGGMPGPDMPPPATAGAERPQSKGSAWRGGSLEEITNKIFEDLMRGKSQLAHGFDELGVLELDKPKAHKNEEGRSLGLFGLLRKESMGAKDNHKNKTKSKVTFALPRSESKKKSSAKEGERLFELLSGAQSLRIEEQRGVHISPGELPSFLCEDRNKKLEQSQHSEFETLAAQQQLFDDVSEISRAGILEKKARRKMDNSLQDNFPPTPRLSASTPRGTKYGSKTMAVTPLLAHSDQSFSRDGVIPSPGEAEAFFRMSPMIVDSRLTAMGMSLDGALELRNGDKYPEHEMGRTGKSNSSRFSGRHAFQPLHSPPVHRAMAPVASPEKFSPQKKKQRNSPENVLEGSEENFNFMPKRTNLSTFTSPSLHSGPGNLSTPRQNISHLDRSLDVSAYHIRSSTTTSSSSIHTPSQIKSPSPHTITSEASPPHPTNAEGFPQTHSRASAPALNKNRLSDGMLIHKLQQAQSQRESVNPDLNKTLDRNERAALSTRSNVPSPMAHREHSGSSSLSHRKSPDLTTNLAQRALLSPRFDNTTVDRTRPSLQQSSPSQRALLSPRFDHSKNSGRENREPPIYQKQVGAFLTPKTSHQIVGAVLSPRYSSFKDGNSSGPTPTKYQAPGTLPPSNLPVTYLASQSNVFQAFSSQHFSSSMPPPTSQLHTEETVTFV</sequence>
<dbReference type="PROSITE" id="PS50898">
    <property type="entry name" value="RBD"/>
    <property type="match status" value="2"/>
</dbReference>
<organism evidence="5 6">
    <name type="scientific">Elysia crispata</name>
    <name type="common">lettuce slug</name>
    <dbReference type="NCBI Taxonomy" id="231223"/>
    <lineage>
        <taxon>Eukaryota</taxon>
        <taxon>Metazoa</taxon>
        <taxon>Spiralia</taxon>
        <taxon>Lophotrochozoa</taxon>
        <taxon>Mollusca</taxon>
        <taxon>Gastropoda</taxon>
        <taxon>Heterobranchia</taxon>
        <taxon>Euthyneura</taxon>
        <taxon>Panpulmonata</taxon>
        <taxon>Sacoglossa</taxon>
        <taxon>Placobranchoidea</taxon>
        <taxon>Plakobranchidae</taxon>
        <taxon>Elysia</taxon>
    </lineage>
</organism>
<dbReference type="Pfam" id="PF00615">
    <property type="entry name" value="RGS"/>
    <property type="match status" value="1"/>
</dbReference>
<accession>A0AAE0XZ00</accession>
<evidence type="ECO:0008006" key="7">
    <source>
        <dbReference type="Google" id="ProtNLM"/>
    </source>
</evidence>
<dbReference type="Gene3D" id="1.10.196.10">
    <property type="match status" value="1"/>
</dbReference>
<dbReference type="SMART" id="SM00455">
    <property type="entry name" value="RBD"/>
    <property type="match status" value="2"/>
</dbReference>
<feature type="region of interest" description="Disordered" evidence="2">
    <location>
        <begin position="952"/>
        <end position="1059"/>
    </location>
</feature>
<dbReference type="EMBL" id="JAWDGP010007329">
    <property type="protein sequence ID" value="KAK3725699.1"/>
    <property type="molecule type" value="Genomic_DNA"/>
</dbReference>
<dbReference type="Gene3D" id="1.10.167.10">
    <property type="entry name" value="Regulator of G-protein Signalling 4, domain 2"/>
    <property type="match status" value="1"/>
</dbReference>
<dbReference type="FunFam" id="1.10.167.10:FF:000001">
    <property type="entry name" value="Putative regulator of g-protein signaling 12"/>
    <property type="match status" value="1"/>
</dbReference>
<dbReference type="SMART" id="SM00315">
    <property type="entry name" value="RGS"/>
    <property type="match status" value="1"/>
</dbReference>
<dbReference type="SUPFAM" id="SSF54236">
    <property type="entry name" value="Ubiquitin-like"/>
    <property type="match status" value="2"/>
</dbReference>
<dbReference type="GO" id="GO:0008277">
    <property type="term" value="P:regulation of G protein-coupled receptor signaling pathway"/>
    <property type="evidence" value="ECO:0007669"/>
    <property type="project" value="TreeGrafter"/>
</dbReference>
<feature type="domain" description="RBD" evidence="4">
    <location>
        <begin position="411"/>
        <end position="481"/>
    </location>
</feature>
<keyword evidence="1" id="KW-0343">GTPase activation</keyword>
<feature type="compositionally biased region" description="Basic and acidic residues" evidence="2">
    <location>
        <begin position="772"/>
        <end position="782"/>
    </location>
</feature>
<comment type="caution">
    <text evidence="5">The sequence shown here is derived from an EMBL/GenBank/DDBJ whole genome shotgun (WGS) entry which is preliminary data.</text>
</comment>
<dbReference type="Proteomes" id="UP001283361">
    <property type="component" value="Unassembled WGS sequence"/>
</dbReference>
<feature type="domain" description="RBD" evidence="4">
    <location>
        <begin position="340"/>
        <end position="410"/>
    </location>
</feature>
<feature type="region of interest" description="Disordered" evidence="2">
    <location>
        <begin position="772"/>
        <end position="834"/>
    </location>
</feature>
<feature type="compositionally biased region" description="Polar residues" evidence="2">
    <location>
        <begin position="952"/>
        <end position="965"/>
    </location>
</feature>
<dbReference type="GO" id="GO:0005886">
    <property type="term" value="C:plasma membrane"/>
    <property type="evidence" value="ECO:0007669"/>
    <property type="project" value="TreeGrafter"/>
</dbReference>
<dbReference type="SUPFAM" id="SSF48097">
    <property type="entry name" value="Regulator of G-protein signaling, RGS"/>
    <property type="match status" value="1"/>
</dbReference>
<keyword evidence="6" id="KW-1185">Reference proteome</keyword>
<dbReference type="InterPro" id="IPR024066">
    <property type="entry name" value="RGS_subdom1/3"/>
</dbReference>
<dbReference type="PANTHER" id="PTHR45945:SF3">
    <property type="entry name" value="REGULATOR OF G-PROTEIN SIGNALING LOCO"/>
    <property type="match status" value="1"/>
</dbReference>
<gene>
    <name evidence="5" type="ORF">RRG08_043113</name>
</gene>
<feature type="compositionally biased region" description="Polar residues" evidence="2">
    <location>
        <begin position="847"/>
        <end position="870"/>
    </location>
</feature>
<name>A0AAE0XZ00_9GAST</name>
<dbReference type="GO" id="GO:0007165">
    <property type="term" value="P:signal transduction"/>
    <property type="evidence" value="ECO:0007669"/>
    <property type="project" value="InterPro"/>
</dbReference>
<evidence type="ECO:0000256" key="1">
    <source>
        <dbReference type="ARBA" id="ARBA00022468"/>
    </source>
</evidence>
<evidence type="ECO:0000313" key="6">
    <source>
        <dbReference type="Proteomes" id="UP001283361"/>
    </source>
</evidence>
<dbReference type="AlphaFoldDB" id="A0AAE0XZ00"/>
<dbReference type="InterPro" id="IPR029071">
    <property type="entry name" value="Ubiquitin-like_domsf"/>
</dbReference>
<dbReference type="GO" id="GO:0005096">
    <property type="term" value="F:GTPase activator activity"/>
    <property type="evidence" value="ECO:0007669"/>
    <property type="project" value="UniProtKB-KW"/>
</dbReference>
<dbReference type="PROSITE" id="PS50132">
    <property type="entry name" value="RGS"/>
    <property type="match status" value="1"/>
</dbReference>
<dbReference type="Pfam" id="PF02196">
    <property type="entry name" value="RBD"/>
    <property type="match status" value="1"/>
</dbReference>
<feature type="compositionally biased region" description="Polar residues" evidence="2">
    <location>
        <begin position="896"/>
        <end position="914"/>
    </location>
</feature>